<dbReference type="SUPFAM" id="SSF53756">
    <property type="entry name" value="UDP-Glycosyltransferase/glycogen phosphorylase"/>
    <property type="match status" value="1"/>
</dbReference>
<evidence type="ECO:0000259" key="3">
    <source>
        <dbReference type="Pfam" id="PF00534"/>
    </source>
</evidence>
<evidence type="ECO:0000313" key="4">
    <source>
        <dbReference type="EMBL" id="RNA67736.1"/>
    </source>
</evidence>
<gene>
    <name evidence="4" type="ORF">EBO34_13550</name>
</gene>
<protein>
    <submittedName>
        <fullName evidence="4">Glycosyltransferase</fullName>
    </submittedName>
</protein>
<dbReference type="CDD" id="cd03801">
    <property type="entry name" value="GT4_PimA-like"/>
    <property type="match status" value="1"/>
</dbReference>
<dbReference type="Gene3D" id="3.40.50.2000">
    <property type="entry name" value="Glycogen Phosphorylase B"/>
    <property type="match status" value="2"/>
</dbReference>
<dbReference type="OrthoDB" id="9813638at2"/>
<accession>A0A3M7TQ17</accession>
<dbReference type="InterPro" id="IPR001296">
    <property type="entry name" value="Glyco_trans_1"/>
</dbReference>
<sequence>MKLVFVHDHKFLKYEDQYYSTGGLSGEALKRYVDAAGNVTIVARCIEINETSKHLSHSSIEGTRFVPVPNHKSVKSYYKISLVKTILKKEILESDLVIARISSLGNMAIRFAKKYNKPYLVEVVGCPWDSLWNYNWRGKVVAPFSYLNLRKLIKEAPYVLYVTNNFLQSRYPTNGYSVNCSNVSLTDFDEKIINKRLEKINNMNSSKKLIIGTTAAVDVKYKGQQSVIKALSKLKKQGITNYEYQIVGGGNQSYLKSVARKYEVLEQVKFLGTIPHKEIFSWLDTIDIYAQPSKTEGLPRALIEAMSRGILAIGTNAGGIPELLDEKYIFSKSTNNDEEICKILREVKKSDLYSQAKQNYETSKEYDKKLIESRRQSFFKNFIEHNS</sequence>
<evidence type="ECO:0000256" key="2">
    <source>
        <dbReference type="ARBA" id="ARBA00022679"/>
    </source>
</evidence>
<evidence type="ECO:0000313" key="5">
    <source>
        <dbReference type="Proteomes" id="UP000278746"/>
    </source>
</evidence>
<feature type="domain" description="Glycosyl transferase family 1" evidence="3">
    <location>
        <begin position="213"/>
        <end position="356"/>
    </location>
</feature>
<dbReference type="PANTHER" id="PTHR12526:SF629">
    <property type="entry name" value="TEICHURONIC ACID BIOSYNTHESIS GLYCOSYLTRANSFERASE TUAH-RELATED"/>
    <property type="match status" value="1"/>
</dbReference>
<comment type="caution">
    <text evidence="4">The sequence shown here is derived from an EMBL/GenBank/DDBJ whole genome shotgun (WGS) entry which is preliminary data.</text>
</comment>
<organism evidence="4 5">
    <name type="scientific">Alteribacter keqinensis</name>
    <dbReference type="NCBI Taxonomy" id="2483800"/>
    <lineage>
        <taxon>Bacteria</taxon>
        <taxon>Bacillati</taxon>
        <taxon>Bacillota</taxon>
        <taxon>Bacilli</taxon>
        <taxon>Bacillales</taxon>
        <taxon>Bacillaceae</taxon>
        <taxon>Alteribacter</taxon>
    </lineage>
</organism>
<keyword evidence="2 4" id="KW-0808">Transferase</keyword>
<dbReference type="RefSeq" id="WP_122899437.1">
    <property type="nucleotide sequence ID" value="NZ_RHIB01000002.1"/>
</dbReference>
<keyword evidence="5" id="KW-1185">Reference proteome</keyword>
<keyword evidence="1" id="KW-0328">Glycosyltransferase</keyword>
<dbReference type="PANTHER" id="PTHR12526">
    <property type="entry name" value="GLYCOSYLTRANSFERASE"/>
    <property type="match status" value="1"/>
</dbReference>
<dbReference type="EMBL" id="RHIB01000002">
    <property type="protein sequence ID" value="RNA67736.1"/>
    <property type="molecule type" value="Genomic_DNA"/>
</dbReference>
<dbReference type="Pfam" id="PF00534">
    <property type="entry name" value="Glycos_transf_1"/>
    <property type="match status" value="1"/>
</dbReference>
<dbReference type="GO" id="GO:0016757">
    <property type="term" value="F:glycosyltransferase activity"/>
    <property type="evidence" value="ECO:0007669"/>
    <property type="project" value="UniProtKB-KW"/>
</dbReference>
<dbReference type="AlphaFoldDB" id="A0A3M7TQ17"/>
<name>A0A3M7TQ17_9BACI</name>
<evidence type="ECO:0000256" key="1">
    <source>
        <dbReference type="ARBA" id="ARBA00022676"/>
    </source>
</evidence>
<dbReference type="Proteomes" id="UP000278746">
    <property type="component" value="Unassembled WGS sequence"/>
</dbReference>
<reference evidence="4 5" key="1">
    <citation type="submission" date="2018-10" db="EMBL/GenBank/DDBJ databases">
        <title>Bacillus Keqinensis sp. nov., a moderately halophilic bacterium isolated from a saline-alkaline lake.</title>
        <authorList>
            <person name="Wang H."/>
        </authorList>
    </citation>
    <scope>NUCLEOTIDE SEQUENCE [LARGE SCALE GENOMIC DNA]</scope>
    <source>
        <strain evidence="4 5">KQ-3</strain>
    </source>
</reference>
<proteinExistence type="predicted"/>